<dbReference type="SUPFAM" id="SSF53335">
    <property type="entry name" value="S-adenosyl-L-methionine-dependent methyltransferases"/>
    <property type="match status" value="1"/>
</dbReference>
<dbReference type="EMBL" id="LWLG01000003">
    <property type="protein sequence ID" value="OAQ21109.1"/>
    <property type="molecule type" value="Genomic_DNA"/>
</dbReference>
<dbReference type="AlphaFoldDB" id="A0A179D5V4"/>
<accession>A0A179D5V4</accession>
<dbReference type="STRING" id="999894.TDIS_0761"/>
<sequence>MPSYEKAAVVQKRMAERLAEVLAELSSFYPRVLEIGAGTGFFTRAAKERFSWSLYLACDLLPECACFLEPLGVHFVVANGEDPSWVRGTFDLIVSNAVFQWFEDLGESLLALAERLSPGGFLAFTTFGPDTMREIPREPPPGLLSLPRLTSLKPPGLEEIRAFRWQEVLYFEEPLAVLRHIRETGALGGLPTRWSLRALKAWQQSYERYKLEKGYPLTFEPILVIWRKVG</sequence>
<dbReference type="CDD" id="cd02440">
    <property type="entry name" value="AdoMet_MTases"/>
    <property type="match status" value="1"/>
</dbReference>
<dbReference type="Proteomes" id="UP000078390">
    <property type="component" value="Unassembled WGS sequence"/>
</dbReference>
<dbReference type="Pfam" id="PF13489">
    <property type="entry name" value="Methyltransf_23"/>
    <property type="match status" value="1"/>
</dbReference>
<evidence type="ECO:0000313" key="2">
    <source>
        <dbReference type="Proteomes" id="UP000078390"/>
    </source>
</evidence>
<dbReference type="Gene3D" id="3.40.50.150">
    <property type="entry name" value="Vaccinia Virus protein VP39"/>
    <property type="match status" value="1"/>
</dbReference>
<dbReference type="PANTHER" id="PTHR43861">
    <property type="entry name" value="TRANS-ACONITATE 2-METHYLTRANSFERASE-RELATED"/>
    <property type="match status" value="1"/>
</dbReference>
<comment type="caution">
    <text evidence="1">The sequence shown here is derived from an EMBL/GenBank/DDBJ whole genome shotgun (WGS) entry which is preliminary data.</text>
</comment>
<organism evidence="1 2">
    <name type="scientific">Thermosulfurimonas dismutans</name>
    <dbReference type="NCBI Taxonomy" id="999894"/>
    <lineage>
        <taxon>Bacteria</taxon>
        <taxon>Pseudomonadati</taxon>
        <taxon>Thermodesulfobacteriota</taxon>
        <taxon>Thermodesulfobacteria</taxon>
        <taxon>Thermodesulfobacteriales</taxon>
        <taxon>Thermodesulfobacteriaceae</taxon>
        <taxon>Thermosulfurimonas</taxon>
    </lineage>
</organism>
<dbReference type="InterPro" id="IPR029063">
    <property type="entry name" value="SAM-dependent_MTases_sf"/>
</dbReference>
<name>A0A179D5V4_9BACT</name>
<dbReference type="PANTHER" id="PTHR43861:SF1">
    <property type="entry name" value="TRANS-ACONITATE 2-METHYLTRANSFERASE"/>
    <property type="match status" value="1"/>
</dbReference>
<keyword evidence="2" id="KW-1185">Reference proteome</keyword>
<evidence type="ECO:0000313" key="1">
    <source>
        <dbReference type="EMBL" id="OAQ21109.1"/>
    </source>
</evidence>
<gene>
    <name evidence="1" type="ORF">TDIS_0761</name>
</gene>
<reference evidence="1 2" key="1">
    <citation type="submission" date="2016-04" db="EMBL/GenBank/DDBJ databases">
        <title>Genome analysis of Thermosulfurimonas dismutans, the first thermophilic sulfur-disproportionating bacterium of the phylum Thermodesulfobacteria.</title>
        <authorList>
            <person name="Mardanov A.V."/>
            <person name="Beletsky A.V."/>
            <person name="Kadnikov V.V."/>
            <person name="Slobodkin A.I."/>
            <person name="Ravin N.V."/>
        </authorList>
    </citation>
    <scope>NUCLEOTIDE SEQUENCE [LARGE SCALE GENOMIC DNA]</scope>
    <source>
        <strain evidence="1 2">S95</strain>
    </source>
</reference>
<proteinExistence type="predicted"/>
<protein>
    <submittedName>
        <fullName evidence="1">Biotin synthesis protein BioC</fullName>
    </submittedName>
</protein>